<evidence type="ECO:0000259" key="2">
    <source>
        <dbReference type="PROSITE" id="PS50206"/>
    </source>
</evidence>
<feature type="domain" description="Rhodanese" evidence="2">
    <location>
        <begin position="84"/>
        <end position="170"/>
    </location>
</feature>
<proteinExistence type="predicted"/>
<feature type="compositionally biased region" description="Polar residues" evidence="1">
    <location>
        <begin position="174"/>
        <end position="191"/>
    </location>
</feature>
<dbReference type="Gene3D" id="3.40.250.10">
    <property type="entry name" value="Rhodanese-like domain"/>
    <property type="match status" value="1"/>
</dbReference>
<dbReference type="InterPro" id="IPR036873">
    <property type="entry name" value="Rhodanese-like_dom_sf"/>
</dbReference>
<sequence>MKAKSMSMRSMGLTVIYLLLLGFGMTFLVGCGNSSSTVGTVDKEQDPSKANVNQNTTQPVQGVPADIPSTANLSVDELEAAIEDNKGWQLIDVREAREFATGHIKMALNRPLGDLKNNLAQISKDKDLVLIDLNGSRAQSAWNVLVENGYDQNKVKVLTGGMLQWRGIVSSAGNNSGADTIKSSETNTSGGNAAEPKPEVQEMVGGC</sequence>
<dbReference type="Proteomes" id="UP001176021">
    <property type="component" value="Unassembled WGS sequence"/>
</dbReference>
<dbReference type="Pfam" id="PF00581">
    <property type="entry name" value="Rhodanese"/>
    <property type="match status" value="1"/>
</dbReference>
<comment type="caution">
    <text evidence="3">The sequence shown here is derived from an EMBL/GenBank/DDBJ whole genome shotgun (WGS) entry which is preliminary data.</text>
</comment>
<evidence type="ECO:0000313" key="3">
    <source>
        <dbReference type="EMBL" id="MDO0823437.1"/>
    </source>
</evidence>
<protein>
    <submittedName>
        <fullName evidence="3">Rhodanese-like domain-containing protein</fullName>
    </submittedName>
</protein>
<dbReference type="InterPro" id="IPR050229">
    <property type="entry name" value="GlpE_sulfurtransferase"/>
</dbReference>
<dbReference type="CDD" id="cd00158">
    <property type="entry name" value="RHOD"/>
    <property type="match status" value="1"/>
</dbReference>
<dbReference type="InterPro" id="IPR001763">
    <property type="entry name" value="Rhodanese-like_dom"/>
</dbReference>
<dbReference type="PANTHER" id="PTHR43031:SF7">
    <property type="entry name" value="NITRIC OXIDE REDUCTASE FLRD-NAD(+) REDUCTASE"/>
    <property type="match status" value="1"/>
</dbReference>
<dbReference type="SUPFAM" id="SSF52821">
    <property type="entry name" value="Rhodanese/Cell cycle control phosphatase"/>
    <property type="match status" value="1"/>
</dbReference>
<dbReference type="SMART" id="SM00450">
    <property type="entry name" value="RHOD"/>
    <property type="match status" value="1"/>
</dbReference>
<name>A0ABT8QQ09_9FIRM</name>
<reference evidence="3" key="1">
    <citation type="submission" date="2022-05" db="EMBL/GenBank/DDBJ databases">
        <title>Expanded diversity of anoxic marine methylotrophy in a Black Sea sulfate reducing microorganism.</title>
        <authorList>
            <person name="Fischer P.Q."/>
            <person name="Stams A.J.M."/>
            <person name="Villanueva L."/>
            <person name="Sousa D.Z."/>
        </authorList>
    </citation>
    <scope>NUCLEOTIDE SEQUENCE</scope>
    <source>
        <strain evidence="3">P130</strain>
    </source>
</reference>
<evidence type="ECO:0000313" key="4">
    <source>
        <dbReference type="Proteomes" id="UP001176021"/>
    </source>
</evidence>
<keyword evidence="4" id="KW-1185">Reference proteome</keyword>
<feature type="region of interest" description="Disordered" evidence="1">
    <location>
        <begin position="174"/>
        <end position="207"/>
    </location>
</feature>
<dbReference type="PANTHER" id="PTHR43031">
    <property type="entry name" value="FAD-DEPENDENT OXIDOREDUCTASE"/>
    <property type="match status" value="1"/>
</dbReference>
<feature type="region of interest" description="Disordered" evidence="1">
    <location>
        <begin position="39"/>
        <end position="66"/>
    </location>
</feature>
<feature type="compositionally biased region" description="Polar residues" evidence="1">
    <location>
        <begin position="48"/>
        <end position="60"/>
    </location>
</feature>
<gene>
    <name evidence="3" type="ORF">M8H41_11285</name>
</gene>
<accession>A0ABT8QQ09</accession>
<dbReference type="RefSeq" id="WP_252469018.1">
    <property type="nucleotide sequence ID" value="NZ_JAMHFY010000008.1"/>
</dbReference>
<organism evidence="3 4">
    <name type="scientific">Desulfosporosinus nitroreducens</name>
    <dbReference type="NCBI Taxonomy" id="2018668"/>
    <lineage>
        <taxon>Bacteria</taxon>
        <taxon>Bacillati</taxon>
        <taxon>Bacillota</taxon>
        <taxon>Clostridia</taxon>
        <taxon>Eubacteriales</taxon>
        <taxon>Desulfitobacteriaceae</taxon>
        <taxon>Desulfosporosinus</taxon>
    </lineage>
</organism>
<dbReference type="PROSITE" id="PS50206">
    <property type="entry name" value="RHODANESE_3"/>
    <property type="match status" value="1"/>
</dbReference>
<dbReference type="EMBL" id="JAMJEV010000008">
    <property type="protein sequence ID" value="MDO0823437.1"/>
    <property type="molecule type" value="Genomic_DNA"/>
</dbReference>
<dbReference type="PROSITE" id="PS51257">
    <property type="entry name" value="PROKAR_LIPOPROTEIN"/>
    <property type="match status" value="1"/>
</dbReference>
<evidence type="ECO:0000256" key="1">
    <source>
        <dbReference type="SAM" id="MobiDB-lite"/>
    </source>
</evidence>